<evidence type="ECO:0000313" key="1">
    <source>
        <dbReference type="EMBL" id="KAG1545408.1"/>
    </source>
</evidence>
<proteinExistence type="predicted"/>
<reference evidence="1" key="1">
    <citation type="journal article" date="2020" name="Microb. Genom.">
        <title>Genetic diversity of clinical and environmental Mucorales isolates obtained from an investigation of mucormycosis cases among solid organ transplant recipients.</title>
        <authorList>
            <person name="Nguyen M.H."/>
            <person name="Kaul D."/>
            <person name="Muto C."/>
            <person name="Cheng S.J."/>
            <person name="Richter R.A."/>
            <person name="Bruno V.M."/>
            <person name="Liu G."/>
            <person name="Beyhan S."/>
            <person name="Sundermann A.J."/>
            <person name="Mounaud S."/>
            <person name="Pasculle A.W."/>
            <person name="Nierman W.C."/>
            <person name="Driscoll E."/>
            <person name="Cumbie R."/>
            <person name="Clancy C.J."/>
            <person name="Dupont C.L."/>
        </authorList>
    </citation>
    <scope>NUCLEOTIDE SEQUENCE</scope>
    <source>
        <strain evidence="1">GL16</strain>
    </source>
</reference>
<organism evidence="1 2">
    <name type="scientific">Rhizopus oryzae</name>
    <name type="common">Mucormycosis agent</name>
    <name type="synonym">Rhizopus arrhizus var. delemar</name>
    <dbReference type="NCBI Taxonomy" id="64495"/>
    <lineage>
        <taxon>Eukaryota</taxon>
        <taxon>Fungi</taxon>
        <taxon>Fungi incertae sedis</taxon>
        <taxon>Mucoromycota</taxon>
        <taxon>Mucoromycotina</taxon>
        <taxon>Mucoromycetes</taxon>
        <taxon>Mucorales</taxon>
        <taxon>Mucorineae</taxon>
        <taxon>Rhizopodaceae</taxon>
        <taxon>Rhizopus</taxon>
    </lineage>
</organism>
<dbReference type="Proteomes" id="UP000717996">
    <property type="component" value="Unassembled WGS sequence"/>
</dbReference>
<protein>
    <submittedName>
        <fullName evidence="1">Uncharacterized protein</fullName>
    </submittedName>
</protein>
<comment type="caution">
    <text evidence="1">The sequence shown here is derived from an EMBL/GenBank/DDBJ whole genome shotgun (WGS) entry which is preliminary data.</text>
</comment>
<dbReference type="EMBL" id="JAANIT010000674">
    <property type="protein sequence ID" value="KAG1545408.1"/>
    <property type="molecule type" value="Genomic_DNA"/>
</dbReference>
<name>A0A9P7CBB6_RHIOR</name>
<gene>
    <name evidence="1" type="ORF">G6F51_005484</name>
</gene>
<sequence length="315" mass="35421">MQGDIEAFKYTSNSERGVKMIYVHILDQIVNKPVLFTPASQKQFSEMSFLAKFWAPIIELFFDPNQYFVQYDKEFLEVTKTINSVDNKEISVRDAKRDLLRLAATINSTTGNAVEGLANLLTKLPRLPLLDMADQDSQICLRWSNKSINDDITDMRPDAIISTLIQHEFGCPVGFGETKNGNASKQAVNLDVFRLGVASKRTLDLHDLSACLAFMVKGYHISFFIVSNHKDTPFYTMMEIAAVNFASSISDLHTFVSRKNLDLLAGVSNCFWTTCTDDLTMNTQTNALDDIVPIGDYLSFMAKSSKGKLGHSYRY</sequence>
<dbReference type="AlphaFoldDB" id="A0A9P7CBB6"/>
<accession>A0A9P7CBB6</accession>
<evidence type="ECO:0000313" key="2">
    <source>
        <dbReference type="Proteomes" id="UP000717996"/>
    </source>
</evidence>